<dbReference type="RefSeq" id="XP_002430463.1">
    <property type="nucleotide sequence ID" value="XM_002430418.1"/>
</dbReference>
<feature type="signal peptide" evidence="1">
    <location>
        <begin position="1"/>
        <end position="28"/>
    </location>
</feature>
<evidence type="ECO:0000313" key="3">
    <source>
        <dbReference type="EnsemblMetazoa" id="PHUM483650-PA"/>
    </source>
</evidence>
<dbReference type="EMBL" id="AAZO01005861">
    <property type="status" value="NOT_ANNOTATED_CDS"/>
    <property type="molecule type" value="Genomic_DNA"/>
</dbReference>
<dbReference type="InParanoid" id="E0VWG9"/>
<dbReference type="HOGENOM" id="CLU_2500599_0_0_1"/>
<evidence type="ECO:0000313" key="4">
    <source>
        <dbReference type="Proteomes" id="UP000009046"/>
    </source>
</evidence>
<evidence type="ECO:0000256" key="1">
    <source>
        <dbReference type="SAM" id="SignalP"/>
    </source>
</evidence>
<gene>
    <name evidence="3" type="primary">8231415</name>
    <name evidence="2" type="ORF">Phum_PHUM483650</name>
</gene>
<keyword evidence="4" id="KW-1185">Reference proteome</keyword>
<name>E0VWG9_PEDHC</name>
<dbReference type="KEGG" id="phu:Phum_PHUM483650"/>
<dbReference type="GeneID" id="8231415"/>
<protein>
    <submittedName>
        <fullName evidence="2 3">Uncharacterized protein</fullName>
    </submittedName>
</protein>
<proteinExistence type="predicted"/>
<reference evidence="2" key="2">
    <citation type="submission" date="2007-04" db="EMBL/GenBank/DDBJ databases">
        <title>The genome of the human body louse.</title>
        <authorList>
            <consortium name="The Human Body Louse Genome Consortium"/>
            <person name="Kirkness E."/>
            <person name="Walenz B."/>
            <person name="Hass B."/>
            <person name="Bruggner R."/>
            <person name="Strausberg R."/>
        </authorList>
    </citation>
    <scope>NUCLEOTIDE SEQUENCE</scope>
    <source>
        <strain evidence="2">USDA</strain>
    </source>
</reference>
<feature type="chain" id="PRO_5014570231" evidence="1">
    <location>
        <begin position="29"/>
        <end position="86"/>
    </location>
</feature>
<dbReference type="CTD" id="8231415"/>
<dbReference type="EMBL" id="DS235820">
    <property type="protein sequence ID" value="EEB17725.1"/>
    <property type="molecule type" value="Genomic_DNA"/>
</dbReference>
<dbReference type="Proteomes" id="UP000009046">
    <property type="component" value="Unassembled WGS sequence"/>
</dbReference>
<reference evidence="3" key="3">
    <citation type="submission" date="2020-05" db="UniProtKB">
        <authorList>
            <consortium name="EnsemblMetazoa"/>
        </authorList>
    </citation>
    <scope>IDENTIFICATION</scope>
    <source>
        <strain evidence="3">USDA</strain>
    </source>
</reference>
<dbReference type="EnsemblMetazoa" id="PHUM483650-RA">
    <property type="protein sequence ID" value="PHUM483650-PA"/>
    <property type="gene ID" value="PHUM483650"/>
</dbReference>
<evidence type="ECO:0000313" key="2">
    <source>
        <dbReference type="EMBL" id="EEB17725.1"/>
    </source>
</evidence>
<accession>E0VWG9</accession>
<reference evidence="2" key="1">
    <citation type="submission" date="2007-04" db="EMBL/GenBank/DDBJ databases">
        <title>Annotation of Pediculus humanus corporis strain USDA.</title>
        <authorList>
            <person name="Kirkness E."/>
            <person name="Hannick L."/>
            <person name="Hass B."/>
            <person name="Bruggner R."/>
            <person name="Lawson D."/>
            <person name="Bidwell S."/>
            <person name="Joardar V."/>
            <person name="Caler E."/>
            <person name="Walenz B."/>
            <person name="Inman J."/>
            <person name="Schobel S."/>
            <person name="Galinsky K."/>
            <person name="Amedeo P."/>
            <person name="Strausberg R."/>
        </authorList>
    </citation>
    <scope>NUCLEOTIDE SEQUENCE</scope>
    <source>
        <strain evidence="2">USDA</strain>
    </source>
</reference>
<organism>
    <name type="scientific">Pediculus humanus subsp. corporis</name>
    <name type="common">Body louse</name>
    <dbReference type="NCBI Taxonomy" id="121224"/>
    <lineage>
        <taxon>Eukaryota</taxon>
        <taxon>Metazoa</taxon>
        <taxon>Ecdysozoa</taxon>
        <taxon>Arthropoda</taxon>
        <taxon>Hexapoda</taxon>
        <taxon>Insecta</taxon>
        <taxon>Pterygota</taxon>
        <taxon>Neoptera</taxon>
        <taxon>Paraneoptera</taxon>
        <taxon>Psocodea</taxon>
        <taxon>Troctomorpha</taxon>
        <taxon>Phthiraptera</taxon>
        <taxon>Anoplura</taxon>
        <taxon>Pediculidae</taxon>
        <taxon>Pediculus</taxon>
    </lineage>
</organism>
<dbReference type="VEuPathDB" id="VectorBase:PHUM483650"/>
<dbReference type="AlphaFoldDB" id="E0VWG9"/>
<keyword evidence="1" id="KW-0732">Signal</keyword>
<sequence length="86" mass="9705">MKKIKSSTFCWTLIVVIGSLFLVRTIESVSLCTKMSAERGVTEYENLCDLEFCSCRDPFGQMKCTCTAEEGKNFSKRKPKLNSTCC</sequence>